<feature type="region of interest" description="Disordered" evidence="7">
    <location>
        <begin position="69"/>
        <end position="120"/>
    </location>
</feature>
<keyword evidence="6" id="KW-0472">Membrane</keyword>
<dbReference type="InterPro" id="IPR026298">
    <property type="entry name" value="Bcl-2_fam"/>
</dbReference>
<dbReference type="InterPro" id="IPR046371">
    <property type="entry name" value="Bcl-2_BH1-3"/>
</dbReference>
<dbReference type="GO" id="GO:0008630">
    <property type="term" value="P:intrinsic apoptotic signaling pathway in response to DNA damage"/>
    <property type="evidence" value="ECO:0007669"/>
    <property type="project" value="TreeGrafter"/>
</dbReference>
<keyword evidence="4" id="KW-0053">Apoptosis</keyword>
<feature type="compositionally biased region" description="Polar residues" evidence="7">
    <location>
        <begin position="77"/>
        <end position="103"/>
    </location>
</feature>
<comment type="subcellular location">
    <subcellularLocation>
        <location evidence="1">Endomembrane system</location>
    </subcellularLocation>
</comment>
<evidence type="ECO:0000256" key="2">
    <source>
        <dbReference type="ARBA" id="ARBA00009458"/>
    </source>
</evidence>
<reference evidence="9 10" key="1">
    <citation type="journal article" date="2024" name="BMC Genomics">
        <title>Genome assembly of redclaw crayfish (Cherax quadricarinatus) provides insights into its immune adaptation and hypoxia tolerance.</title>
        <authorList>
            <person name="Liu Z."/>
            <person name="Zheng J."/>
            <person name="Li H."/>
            <person name="Fang K."/>
            <person name="Wang S."/>
            <person name="He J."/>
            <person name="Zhou D."/>
            <person name="Weng S."/>
            <person name="Chi M."/>
            <person name="Gu Z."/>
            <person name="He J."/>
            <person name="Li F."/>
            <person name="Wang M."/>
        </authorList>
    </citation>
    <scope>NUCLEOTIDE SEQUENCE [LARGE SCALE GENOMIC DNA]</scope>
    <source>
        <strain evidence="9">ZL_2023a</strain>
    </source>
</reference>
<dbReference type="GO" id="GO:0005741">
    <property type="term" value="C:mitochondrial outer membrane"/>
    <property type="evidence" value="ECO:0007669"/>
    <property type="project" value="TreeGrafter"/>
</dbReference>
<evidence type="ECO:0000256" key="7">
    <source>
        <dbReference type="SAM" id="MobiDB-lite"/>
    </source>
</evidence>
<proteinExistence type="inferred from homology"/>
<comment type="similarity">
    <text evidence="2">Belongs to the Bcl-2 family.</text>
</comment>
<evidence type="ECO:0000256" key="1">
    <source>
        <dbReference type="ARBA" id="ARBA00004308"/>
    </source>
</evidence>
<comment type="caution">
    <text evidence="9">The sequence shown here is derived from an EMBL/GenBank/DDBJ whole genome shotgun (WGS) entry which is preliminary data.</text>
</comment>
<evidence type="ECO:0000313" key="10">
    <source>
        <dbReference type="Proteomes" id="UP001445076"/>
    </source>
</evidence>
<organism evidence="9 10">
    <name type="scientific">Cherax quadricarinatus</name>
    <name type="common">Australian red claw crayfish</name>
    <dbReference type="NCBI Taxonomy" id="27406"/>
    <lineage>
        <taxon>Eukaryota</taxon>
        <taxon>Metazoa</taxon>
        <taxon>Ecdysozoa</taxon>
        <taxon>Arthropoda</taxon>
        <taxon>Crustacea</taxon>
        <taxon>Multicrustacea</taxon>
        <taxon>Malacostraca</taxon>
        <taxon>Eumalacostraca</taxon>
        <taxon>Eucarida</taxon>
        <taxon>Decapoda</taxon>
        <taxon>Pleocyemata</taxon>
        <taxon>Astacidea</taxon>
        <taxon>Parastacoidea</taxon>
        <taxon>Parastacidae</taxon>
        <taxon>Cherax</taxon>
    </lineage>
</organism>
<dbReference type="EMBL" id="JARKIK010000071">
    <property type="protein sequence ID" value="KAK8728707.1"/>
    <property type="molecule type" value="Genomic_DNA"/>
</dbReference>
<accession>A0AAW0WBR6</accession>
<dbReference type="PANTHER" id="PTHR11256:SF47">
    <property type="entry name" value="BCL-2-LIKE PROTEIN 10"/>
    <property type="match status" value="1"/>
</dbReference>
<dbReference type="PROSITE" id="PS50062">
    <property type="entry name" value="BCL2_FAMILY"/>
    <property type="match status" value="1"/>
</dbReference>
<dbReference type="GO" id="GO:0051400">
    <property type="term" value="F:BH domain binding"/>
    <property type="evidence" value="ECO:0007669"/>
    <property type="project" value="TreeGrafter"/>
</dbReference>
<evidence type="ECO:0000256" key="3">
    <source>
        <dbReference type="ARBA" id="ARBA00022692"/>
    </source>
</evidence>
<name>A0AAW0WBR6_CHEQU</name>
<feature type="domain" description="Bcl-2 Bcl-2 homology region 1-3" evidence="8">
    <location>
        <begin position="150"/>
        <end position="251"/>
    </location>
</feature>
<dbReference type="Pfam" id="PF00452">
    <property type="entry name" value="Bcl-2"/>
    <property type="match status" value="1"/>
</dbReference>
<evidence type="ECO:0000256" key="4">
    <source>
        <dbReference type="ARBA" id="ARBA00022703"/>
    </source>
</evidence>
<protein>
    <recommendedName>
        <fullName evidence="8">Bcl-2 Bcl-2 homology region 1-3 domain-containing protein</fullName>
    </recommendedName>
</protein>
<keyword evidence="3" id="KW-0812">Transmembrane</keyword>
<dbReference type="Proteomes" id="UP001445076">
    <property type="component" value="Unassembled WGS sequence"/>
</dbReference>
<gene>
    <name evidence="9" type="ORF">OTU49_009105</name>
</gene>
<dbReference type="AlphaFoldDB" id="A0AAW0WBR6"/>
<keyword evidence="10" id="KW-1185">Reference proteome</keyword>
<dbReference type="SUPFAM" id="SSF56854">
    <property type="entry name" value="Bcl-2 inhibitors of programmed cell death"/>
    <property type="match status" value="1"/>
</dbReference>
<dbReference type="GO" id="GO:0097192">
    <property type="term" value="P:extrinsic apoptotic signaling pathway in absence of ligand"/>
    <property type="evidence" value="ECO:0007669"/>
    <property type="project" value="TreeGrafter"/>
</dbReference>
<dbReference type="PANTHER" id="PTHR11256">
    <property type="entry name" value="BCL-2 RELATED"/>
    <property type="match status" value="1"/>
</dbReference>
<evidence type="ECO:0000256" key="6">
    <source>
        <dbReference type="ARBA" id="ARBA00023136"/>
    </source>
</evidence>
<evidence type="ECO:0000313" key="9">
    <source>
        <dbReference type="EMBL" id="KAK8728707.1"/>
    </source>
</evidence>
<dbReference type="GO" id="GO:0042981">
    <property type="term" value="P:regulation of apoptotic process"/>
    <property type="evidence" value="ECO:0007669"/>
    <property type="project" value="InterPro"/>
</dbReference>
<dbReference type="GO" id="GO:0001836">
    <property type="term" value="P:release of cytochrome c from mitochondria"/>
    <property type="evidence" value="ECO:0007669"/>
    <property type="project" value="TreeGrafter"/>
</dbReference>
<dbReference type="InterPro" id="IPR036834">
    <property type="entry name" value="Bcl-2-like_sf"/>
</dbReference>
<feature type="compositionally biased region" description="Basic and acidic residues" evidence="7">
    <location>
        <begin position="104"/>
        <end position="120"/>
    </location>
</feature>
<evidence type="ECO:0000256" key="5">
    <source>
        <dbReference type="ARBA" id="ARBA00022989"/>
    </source>
</evidence>
<dbReference type="InterPro" id="IPR002475">
    <property type="entry name" value="Bcl2-like"/>
</dbReference>
<dbReference type="Gene3D" id="1.10.437.10">
    <property type="entry name" value="Blc2-like"/>
    <property type="match status" value="1"/>
</dbReference>
<dbReference type="GO" id="GO:0012505">
    <property type="term" value="C:endomembrane system"/>
    <property type="evidence" value="ECO:0007669"/>
    <property type="project" value="UniProtKB-SubCell"/>
</dbReference>
<sequence length="291" mass="32189">PRLKSSVVSLNKTRPAAQTLYSVTLCAMAPVPKTEDKSVDVRESVETETVAGCHSASVNKVEVKCEEVAPPKAEVTNGDSEGTNSTSHDATDGNKSQSQTQSRSEVKDASTRQERDKSVERKAESLAQFVVFSVVGKRNTNTDDKVEQTLLRCVRMMMQRHEILLKGMMKRLDITRETGYVSFVAVANELFEGGKMAITWARIVALYAFGGQLALYCKEKNMEDFCAKIALFMGQYASEVVAPFVRKSGGWIKICEEFPVEEDLESKAWRYLTWTAIGLGLAATASFFTSH</sequence>
<feature type="non-terminal residue" evidence="9">
    <location>
        <position position="1"/>
    </location>
</feature>
<dbReference type="SMART" id="SM00337">
    <property type="entry name" value="BCL"/>
    <property type="match status" value="1"/>
</dbReference>
<evidence type="ECO:0000259" key="8">
    <source>
        <dbReference type="SMART" id="SM00337"/>
    </source>
</evidence>
<dbReference type="CDD" id="cd06845">
    <property type="entry name" value="Bcl-2_like"/>
    <property type="match status" value="1"/>
</dbReference>
<keyword evidence="5" id="KW-1133">Transmembrane helix</keyword>